<dbReference type="HOGENOM" id="CLU_2361719_0_0_1"/>
<accession>E3MPN3</accession>
<proteinExistence type="predicted"/>
<dbReference type="InParanoid" id="E3MPN3"/>
<name>E3MPN3_CAERE</name>
<dbReference type="Proteomes" id="UP000008281">
    <property type="component" value="Unassembled WGS sequence"/>
</dbReference>
<reference evidence="1" key="1">
    <citation type="submission" date="2007-07" db="EMBL/GenBank/DDBJ databases">
        <title>PCAP assembly of the Caenorhabditis remanei genome.</title>
        <authorList>
            <consortium name="The Caenorhabditis remanei Sequencing Consortium"/>
            <person name="Wilson R.K."/>
        </authorList>
    </citation>
    <scope>NUCLEOTIDE SEQUENCE [LARGE SCALE GENOMIC DNA]</scope>
    <source>
        <strain evidence="1">PB4641</strain>
    </source>
</reference>
<dbReference type="AlphaFoldDB" id="E3MPN3"/>
<keyword evidence="2" id="KW-1185">Reference proteome</keyword>
<organism evidence="2">
    <name type="scientific">Caenorhabditis remanei</name>
    <name type="common">Caenorhabditis vulgaris</name>
    <dbReference type="NCBI Taxonomy" id="31234"/>
    <lineage>
        <taxon>Eukaryota</taxon>
        <taxon>Metazoa</taxon>
        <taxon>Ecdysozoa</taxon>
        <taxon>Nematoda</taxon>
        <taxon>Chromadorea</taxon>
        <taxon>Rhabditida</taxon>
        <taxon>Rhabditina</taxon>
        <taxon>Rhabditomorpha</taxon>
        <taxon>Rhabditoidea</taxon>
        <taxon>Rhabditidae</taxon>
        <taxon>Peloderinae</taxon>
        <taxon>Caenorhabditis</taxon>
    </lineage>
</organism>
<evidence type="ECO:0000313" key="2">
    <source>
        <dbReference type="Proteomes" id="UP000008281"/>
    </source>
</evidence>
<protein>
    <submittedName>
        <fullName evidence="1">Uncharacterized protein</fullName>
    </submittedName>
</protein>
<evidence type="ECO:0000313" key="1">
    <source>
        <dbReference type="EMBL" id="EFP06543.1"/>
    </source>
</evidence>
<sequence>MIGYTDRGVPDTKYVVTKELTLEDAAWRTILPPQSCIDTNSVSVLTSKPKILNFFQPIGFIFKEKKVLCMKCRRKFEYPTTEKKMINDCHARKAWS</sequence>
<gene>
    <name evidence="1" type="ORF">CRE_08423</name>
</gene>
<dbReference type="EMBL" id="DS268463">
    <property type="protein sequence ID" value="EFP06543.1"/>
    <property type="molecule type" value="Genomic_DNA"/>
</dbReference>